<dbReference type="PaxDb" id="3880-AET01352"/>
<evidence type="ECO:0000313" key="4">
    <source>
        <dbReference type="EMBL" id="RHN38949.1"/>
    </source>
</evidence>
<dbReference type="GO" id="GO:0051213">
    <property type="term" value="F:dioxygenase activity"/>
    <property type="evidence" value="ECO:0007669"/>
    <property type="project" value="UniProtKB-KW"/>
</dbReference>
<keyword evidence="6" id="KW-1185">Reference proteome</keyword>
<dbReference type="KEGG" id="mtr:11418892"/>
<dbReference type="Pfam" id="PF22650">
    <property type="entry name" value="At5g48480-like_C"/>
    <property type="match status" value="1"/>
</dbReference>
<dbReference type="InterPro" id="IPR054576">
    <property type="entry name" value="At5g48480-like_N"/>
</dbReference>
<feature type="domain" description="Glyoxalase At5g48480-like C-terminal" evidence="1">
    <location>
        <begin position="70"/>
        <end position="114"/>
    </location>
</feature>
<evidence type="ECO:0000313" key="6">
    <source>
        <dbReference type="Proteomes" id="UP000002051"/>
    </source>
</evidence>
<evidence type="ECO:0000259" key="2">
    <source>
        <dbReference type="Pfam" id="PF22656"/>
    </source>
</evidence>
<dbReference type="Proteomes" id="UP000002051">
    <property type="component" value="Chromosome 8"/>
</dbReference>
<dbReference type="EnsemblPlants" id="AET01352">
    <property type="protein sequence ID" value="AET01352"/>
    <property type="gene ID" value="MTR_8g011510"/>
</dbReference>
<dbReference type="Gene3D" id="3.10.180.10">
    <property type="entry name" value="2,3-Dihydroxybiphenyl 1,2-Dioxygenase, domain 1"/>
    <property type="match status" value="1"/>
</dbReference>
<dbReference type="Pfam" id="PF22656">
    <property type="entry name" value="At5g48480-like_N"/>
    <property type="match status" value="1"/>
</dbReference>
<dbReference type="Proteomes" id="UP000265566">
    <property type="component" value="Chromosome 8"/>
</dbReference>
<reference evidence="3 6" key="2">
    <citation type="journal article" date="2014" name="BMC Genomics">
        <title>An improved genome release (version Mt4.0) for the model legume Medicago truncatula.</title>
        <authorList>
            <person name="Tang H."/>
            <person name="Krishnakumar V."/>
            <person name="Bidwell S."/>
            <person name="Rosen B."/>
            <person name="Chan A."/>
            <person name="Zhou S."/>
            <person name="Gentzbittel L."/>
            <person name="Childs K.L."/>
            <person name="Yandell M."/>
            <person name="Gundlach H."/>
            <person name="Mayer K.F."/>
            <person name="Schwartz D.C."/>
            <person name="Town C.D."/>
        </authorList>
    </citation>
    <scope>GENOME REANNOTATION</scope>
    <source>
        <strain evidence="5 6">cv. Jemalong A17</strain>
    </source>
</reference>
<reference evidence="5" key="3">
    <citation type="submission" date="2015-04" db="UniProtKB">
        <authorList>
            <consortium name="EnsemblPlants"/>
        </authorList>
    </citation>
    <scope>IDENTIFICATION</scope>
    <source>
        <strain evidence="5">cv. Jemalong A17</strain>
    </source>
</reference>
<dbReference type="PANTHER" id="PTHR34109">
    <property type="entry name" value="BNAUNNG04460D PROTEIN-RELATED"/>
    <property type="match status" value="1"/>
</dbReference>
<dbReference type="HOGENOM" id="CLU_1984930_0_0_1"/>
<reference evidence="7" key="4">
    <citation type="journal article" date="2018" name="Nat. Plants">
        <title>Whole-genome landscape of Medicago truncatula symbiotic genes.</title>
        <authorList>
            <person name="Pecrix Y."/>
            <person name="Staton S.E."/>
            <person name="Sallet E."/>
            <person name="Lelandais-Briere C."/>
            <person name="Moreau S."/>
            <person name="Carrere S."/>
            <person name="Blein T."/>
            <person name="Jardinaud M.F."/>
            <person name="Latrasse D."/>
            <person name="Zouine M."/>
            <person name="Zahm M."/>
            <person name="Kreplak J."/>
            <person name="Mayjonade B."/>
            <person name="Satge C."/>
            <person name="Perez M."/>
            <person name="Cauet S."/>
            <person name="Marande W."/>
            <person name="Chantry-Darmon C."/>
            <person name="Lopez-Roques C."/>
            <person name="Bouchez O."/>
            <person name="Berard A."/>
            <person name="Debelle F."/>
            <person name="Munos S."/>
            <person name="Bendahmane A."/>
            <person name="Berges H."/>
            <person name="Niebel A."/>
            <person name="Buitink J."/>
            <person name="Frugier F."/>
            <person name="Benhamed M."/>
            <person name="Crespi M."/>
            <person name="Gouzy J."/>
            <person name="Gamas P."/>
        </authorList>
    </citation>
    <scope>NUCLEOTIDE SEQUENCE [LARGE SCALE GENOMIC DNA]</scope>
    <source>
        <strain evidence="7">cv. Jemalong A17</strain>
    </source>
</reference>
<dbReference type="InterPro" id="IPR029068">
    <property type="entry name" value="Glyas_Bleomycin-R_OHBP_Dase"/>
</dbReference>
<proteinExistence type="predicted"/>
<evidence type="ECO:0000313" key="5">
    <source>
        <dbReference type="EnsemblPlants" id="AET01352"/>
    </source>
</evidence>
<dbReference type="EMBL" id="PSQE01000008">
    <property type="protein sequence ID" value="RHN38949.1"/>
    <property type="molecule type" value="Genomic_DNA"/>
</dbReference>
<sequence length="126" mass="13548">MDPQLSAVGIILYVEPEKVNDAVAFYKAAFDAVEANDPYFAAQVIIGGTVYLIEYHEDPSDLTGSATTVGVADVAATVQKAVSAGAVEEELDEFAPTYAGQHIVKLRDPFGYVWYICEGKSLAKLQ</sequence>
<accession>G7LEC8</accession>
<evidence type="ECO:0000313" key="3">
    <source>
        <dbReference type="EMBL" id="AET01352.1"/>
    </source>
</evidence>
<dbReference type="SUPFAM" id="SSF54593">
    <property type="entry name" value="Glyoxalase/Bleomycin resistance protein/Dihydroxybiphenyl dioxygenase"/>
    <property type="match status" value="1"/>
</dbReference>
<dbReference type="AlphaFoldDB" id="G7LEC8"/>
<dbReference type="OrthoDB" id="1427069at2759"/>
<evidence type="ECO:0000313" key="7">
    <source>
        <dbReference type="Proteomes" id="UP000265566"/>
    </source>
</evidence>
<reference evidence="4" key="5">
    <citation type="journal article" date="2018" name="Nat. Plants">
        <title>Whole-genome landscape of Medicago truncatula symbiotic genes.</title>
        <authorList>
            <person name="Pecrix Y."/>
            <person name="Gamas P."/>
            <person name="Carrere S."/>
        </authorList>
    </citation>
    <scope>NUCLEOTIDE SEQUENCE</scope>
    <source>
        <tissue evidence="4">Leaves</tissue>
    </source>
</reference>
<reference evidence="3 6" key="1">
    <citation type="journal article" date="2011" name="Nature">
        <title>The Medicago genome provides insight into the evolution of rhizobial symbioses.</title>
        <authorList>
            <person name="Young N.D."/>
            <person name="Debelle F."/>
            <person name="Oldroyd G.E."/>
            <person name="Geurts R."/>
            <person name="Cannon S.B."/>
            <person name="Udvardi M.K."/>
            <person name="Benedito V.A."/>
            <person name="Mayer K.F."/>
            <person name="Gouzy J."/>
            <person name="Schoof H."/>
            <person name="Van de Peer Y."/>
            <person name="Proost S."/>
            <person name="Cook D.R."/>
            <person name="Meyers B.C."/>
            <person name="Spannagl M."/>
            <person name="Cheung F."/>
            <person name="De Mita S."/>
            <person name="Krishnakumar V."/>
            <person name="Gundlach H."/>
            <person name="Zhou S."/>
            <person name="Mudge J."/>
            <person name="Bharti A.K."/>
            <person name="Murray J.D."/>
            <person name="Naoumkina M.A."/>
            <person name="Rosen B."/>
            <person name="Silverstein K.A."/>
            <person name="Tang H."/>
            <person name="Rombauts S."/>
            <person name="Zhao P.X."/>
            <person name="Zhou P."/>
            <person name="Barbe V."/>
            <person name="Bardou P."/>
            <person name="Bechner M."/>
            <person name="Bellec A."/>
            <person name="Berger A."/>
            <person name="Berges H."/>
            <person name="Bidwell S."/>
            <person name="Bisseling T."/>
            <person name="Choisne N."/>
            <person name="Couloux A."/>
            <person name="Denny R."/>
            <person name="Deshpande S."/>
            <person name="Dai X."/>
            <person name="Doyle J.J."/>
            <person name="Dudez A.M."/>
            <person name="Farmer A.D."/>
            <person name="Fouteau S."/>
            <person name="Franken C."/>
            <person name="Gibelin C."/>
            <person name="Gish J."/>
            <person name="Goldstein S."/>
            <person name="Gonzalez A.J."/>
            <person name="Green P.J."/>
            <person name="Hallab A."/>
            <person name="Hartog M."/>
            <person name="Hua A."/>
            <person name="Humphray S.J."/>
            <person name="Jeong D.H."/>
            <person name="Jing Y."/>
            <person name="Jocker A."/>
            <person name="Kenton S.M."/>
            <person name="Kim D.J."/>
            <person name="Klee K."/>
            <person name="Lai H."/>
            <person name="Lang C."/>
            <person name="Lin S."/>
            <person name="Macmil S.L."/>
            <person name="Magdelenat G."/>
            <person name="Matthews L."/>
            <person name="McCorrison J."/>
            <person name="Monaghan E.L."/>
            <person name="Mun J.H."/>
            <person name="Najar F.Z."/>
            <person name="Nicholson C."/>
            <person name="Noirot C."/>
            <person name="O'Bleness M."/>
            <person name="Paule C.R."/>
            <person name="Poulain J."/>
            <person name="Prion F."/>
            <person name="Qin B."/>
            <person name="Qu C."/>
            <person name="Retzel E.F."/>
            <person name="Riddle C."/>
            <person name="Sallet E."/>
            <person name="Samain S."/>
            <person name="Samson N."/>
            <person name="Sanders I."/>
            <person name="Saurat O."/>
            <person name="Scarpelli C."/>
            <person name="Schiex T."/>
            <person name="Segurens B."/>
            <person name="Severin A.J."/>
            <person name="Sherrier D.J."/>
            <person name="Shi R."/>
            <person name="Sims S."/>
            <person name="Singer S.R."/>
            <person name="Sinharoy S."/>
            <person name="Sterck L."/>
            <person name="Viollet A."/>
            <person name="Wang B.B."/>
            <person name="Wang K."/>
            <person name="Wang M."/>
            <person name="Wang X."/>
            <person name="Warfsmann J."/>
            <person name="Weissenbach J."/>
            <person name="White D.D."/>
            <person name="White J.D."/>
            <person name="Wiley G.B."/>
            <person name="Wincker P."/>
            <person name="Xing Y."/>
            <person name="Yang L."/>
            <person name="Yao Z."/>
            <person name="Ying F."/>
            <person name="Zhai J."/>
            <person name="Zhou L."/>
            <person name="Zuber A."/>
            <person name="Denarie J."/>
            <person name="Dixon R.A."/>
            <person name="May G.D."/>
            <person name="Schwartz D.C."/>
            <person name="Rogers J."/>
            <person name="Quetier F."/>
            <person name="Town C.D."/>
            <person name="Roe B.A."/>
        </authorList>
    </citation>
    <scope>NUCLEOTIDE SEQUENCE [LARGE SCALE GENOMIC DNA]</scope>
    <source>
        <strain evidence="3">A17</strain>
        <strain evidence="5 6">cv. Jemalong A17</strain>
    </source>
</reference>
<gene>
    <name evidence="5" type="primary">11418892</name>
    <name evidence="3" type="ordered locus">MTR_8g011510</name>
    <name evidence="4" type="ORF">MtrunA17_Chr8g0338591</name>
</gene>
<keyword evidence="4" id="KW-0560">Oxidoreductase</keyword>
<keyword evidence="4" id="KW-0223">Dioxygenase</keyword>
<dbReference type="Gramene" id="rna44926">
    <property type="protein sequence ID" value="RHN38949.1"/>
    <property type="gene ID" value="gene44926"/>
</dbReference>
<organism evidence="3 6">
    <name type="scientific">Medicago truncatula</name>
    <name type="common">Barrel medic</name>
    <name type="synonym">Medicago tribuloides</name>
    <dbReference type="NCBI Taxonomy" id="3880"/>
    <lineage>
        <taxon>Eukaryota</taxon>
        <taxon>Viridiplantae</taxon>
        <taxon>Streptophyta</taxon>
        <taxon>Embryophyta</taxon>
        <taxon>Tracheophyta</taxon>
        <taxon>Spermatophyta</taxon>
        <taxon>Magnoliopsida</taxon>
        <taxon>eudicotyledons</taxon>
        <taxon>Gunneridae</taxon>
        <taxon>Pentapetalae</taxon>
        <taxon>rosids</taxon>
        <taxon>fabids</taxon>
        <taxon>Fabales</taxon>
        <taxon>Fabaceae</taxon>
        <taxon>Papilionoideae</taxon>
        <taxon>50 kb inversion clade</taxon>
        <taxon>NPAAA clade</taxon>
        <taxon>Hologalegina</taxon>
        <taxon>IRL clade</taxon>
        <taxon>Trifolieae</taxon>
        <taxon>Medicago</taxon>
    </lineage>
</organism>
<dbReference type="PANTHER" id="PTHR34109:SF1">
    <property type="entry name" value="VOC DOMAIN-CONTAINING PROTEIN"/>
    <property type="match status" value="1"/>
</dbReference>
<dbReference type="InterPro" id="IPR054575">
    <property type="entry name" value="At5g48480-like_C"/>
</dbReference>
<dbReference type="EMBL" id="CM001224">
    <property type="protein sequence ID" value="AET01352.1"/>
    <property type="molecule type" value="Genomic_DNA"/>
</dbReference>
<protein>
    <submittedName>
        <fullName evidence="3">Glyoxalase-like domain protein</fullName>
    </submittedName>
    <submittedName>
        <fullName evidence="4">Putative glyoxalase/Bleomycin resistance protein/Dihydroxybiphenyl dioxygenase</fullName>
    </submittedName>
</protein>
<name>G7LEC8_MEDTR</name>
<feature type="domain" description="Glyoxalase At5g48480-like N-terminal" evidence="2">
    <location>
        <begin position="12"/>
        <end position="36"/>
    </location>
</feature>
<evidence type="ECO:0000259" key="1">
    <source>
        <dbReference type="Pfam" id="PF22650"/>
    </source>
</evidence>